<sequence length="94" mass="10893">MVVARRTIPSALGEGWFGHNRDLETLRKPRVHPHPGIQSQCFPHEIADFLRKPRLTAKDLPWQAQPVKENFFRRGFQERQHASVLMSCTSFLVS</sequence>
<dbReference type="AlphaFoldDB" id="A0A5B7CZX3"/>
<organism evidence="1 2">
    <name type="scientific">Portunus trituberculatus</name>
    <name type="common">Swimming crab</name>
    <name type="synonym">Neptunus trituberculatus</name>
    <dbReference type="NCBI Taxonomy" id="210409"/>
    <lineage>
        <taxon>Eukaryota</taxon>
        <taxon>Metazoa</taxon>
        <taxon>Ecdysozoa</taxon>
        <taxon>Arthropoda</taxon>
        <taxon>Crustacea</taxon>
        <taxon>Multicrustacea</taxon>
        <taxon>Malacostraca</taxon>
        <taxon>Eumalacostraca</taxon>
        <taxon>Eucarida</taxon>
        <taxon>Decapoda</taxon>
        <taxon>Pleocyemata</taxon>
        <taxon>Brachyura</taxon>
        <taxon>Eubrachyura</taxon>
        <taxon>Portunoidea</taxon>
        <taxon>Portunidae</taxon>
        <taxon>Portuninae</taxon>
        <taxon>Portunus</taxon>
    </lineage>
</organism>
<protein>
    <submittedName>
        <fullName evidence="1">Uncharacterized protein</fullName>
    </submittedName>
</protein>
<comment type="caution">
    <text evidence="1">The sequence shown here is derived from an EMBL/GenBank/DDBJ whole genome shotgun (WGS) entry which is preliminary data.</text>
</comment>
<evidence type="ECO:0000313" key="2">
    <source>
        <dbReference type="Proteomes" id="UP000324222"/>
    </source>
</evidence>
<accession>A0A5B7CZX3</accession>
<gene>
    <name evidence="1" type="ORF">E2C01_007624</name>
</gene>
<proteinExistence type="predicted"/>
<dbReference type="EMBL" id="VSRR010000383">
    <property type="protein sequence ID" value="MPC14848.1"/>
    <property type="molecule type" value="Genomic_DNA"/>
</dbReference>
<reference evidence="1 2" key="1">
    <citation type="submission" date="2019-05" db="EMBL/GenBank/DDBJ databases">
        <title>Another draft genome of Portunus trituberculatus and its Hox gene families provides insights of decapod evolution.</title>
        <authorList>
            <person name="Jeong J.-H."/>
            <person name="Song I."/>
            <person name="Kim S."/>
            <person name="Choi T."/>
            <person name="Kim D."/>
            <person name="Ryu S."/>
            <person name="Kim W."/>
        </authorList>
    </citation>
    <scope>NUCLEOTIDE SEQUENCE [LARGE SCALE GENOMIC DNA]</scope>
    <source>
        <tissue evidence="1">Muscle</tissue>
    </source>
</reference>
<dbReference type="Proteomes" id="UP000324222">
    <property type="component" value="Unassembled WGS sequence"/>
</dbReference>
<evidence type="ECO:0000313" key="1">
    <source>
        <dbReference type="EMBL" id="MPC14848.1"/>
    </source>
</evidence>
<keyword evidence="2" id="KW-1185">Reference proteome</keyword>
<name>A0A5B7CZX3_PORTR</name>